<dbReference type="EMBL" id="RCZO01000003">
    <property type="protein sequence ID" value="TPG10337.1"/>
    <property type="molecule type" value="Genomic_DNA"/>
</dbReference>
<feature type="active site" description="Cysteine sulfenic acid (-SOH) intermediate" evidence="3">
    <location>
        <position position="48"/>
    </location>
</feature>
<evidence type="ECO:0000313" key="6">
    <source>
        <dbReference type="EMBL" id="TPG10337.1"/>
    </source>
</evidence>
<keyword evidence="1 4" id="KW-0575">Peroxidase</keyword>
<gene>
    <name evidence="6" type="ORF">EAH88_07550</name>
</gene>
<proteinExistence type="inferred from homology"/>
<keyword evidence="2 4" id="KW-0560">Oxidoreductase</keyword>
<keyword evidence="7" id="KW-1185">Reference proteome</keyword>
<dbReference type="SUPFAM" id="SSF52833">
    <property type="entry name" value="Thioredoxin-like"/>
    <property type="match status" value="1"/>
</dbReference>
<dbReference type="GO" id="GO:0005737">
    <property type="term" value="C:cytoplasm"/>
    <property type="evidence" value="ECO:0007669"/>
    <property type="project" value="TreeGrafter"/>
</dbReference>
<comment type="caution">
    <text evidence="6">The sequence shown here is derived from an EMBL/GenBank/DDBJ whole genome shotgun (WGS) entry which is preliminary data.</text>
</comment>
<protein>
    <recommendedName>
        <fullName evidence="4">Glutathione-dependent peroxiredoxin</fullName>
        <ecNumber evidence="4">1.11.1.27</ecNumber>
    </recommendedName>
</protein>
<dbReference type="GO" id="GO:0045454">
    <property type="term" value="P:cell redox homeostasis"/>
    <property type="evidence" value="ECO:0007669"/>
    <property type="project" value="TreeGrafter"/>
</dbReference>
<dbReference type="PANTHER" id="PTHR10430">
    <property type="entry name" value="PEROXIREDOXIN"/>
    <property type="match status" value="1"/>
</dbReference>
<dbReference type="Proteomes" id="UP000319486">
    <property type="component" value="Unassembled WGS sequence"/>
</dbReference>
<evidence type="ECO:0000256" key="4">
    <source>
        <dbReference type="RuleBase" id="RU366011"/>
    </source>
</evidence>
<name>A0A502CAX8_9GAMM</name>
<dbReference type="PROSITE" id="PS51352">
    <property type="entry name" value="THIOREDOXIN_2"/>
    <property type="match status" value="1"/>
</dbReference>
<organism evidence="6 7">
    <name type="scientific">Rhodanobacter glycinis</name>
    <dbReference type="NCBI Taxonomy" id="582702"/>
    <lineage>
        <taxon>Bacteria</taxon>
        <taxon>Pseudomonadati</taxon>
        <taxon>Pseudomonadota</taxon>
        <taxon>Gammaproteobacteria</taxon>
        <taxon>Lysobacterales</taxon>
        <taxon>Rhodanobacteraceae</taxon>
        <taxon>Rhodanobacter</taxon>
    </lineage>
</organism>
<dbReference type="CDD" id="cd03013">
    <property type="entry name" value="PRX5_like"/>
    <property type="match status" value="1"/>
</dbReference>
<keyword evidence="4" id="KW-0049">Antioxidant</keyword>
<dbReference type="GO" id="GO:0008379">
    <property type="term" value="F:thioredoxin peroxidase activity"/>
    <property type="evidence" value="ECO:0007669"/>
    <property type="project" value="InterPro"/>
</dbReference>
<feature type="domain" description="Thioredoxin" evidence="5">
    <location>
        <begin position="3"/>
        <end position="162"/>
    </location>
</feature>
<evidence type="ECO:0000259" key="5">
    <source>
        <dbReference type="PROSITE" id="PS51352"/>
    </source>
</evidence>
<dbReference type="GO" id="GO:0034599">
    <property type="term" value="P:cellular response to oxidative stress"/>
    <property type="evidence" value="ECO:0007669"/>
    <property type="project" value="InterPro"/>
</dbReference>
<dbReference type="InterPro" id="IPR037944">
    <property type="entry name" value="PRX5-like"/>
</dbReference>
<keyword evidence="4" id="KW-0676">Redox-active center</keyword>
<dbReference type="PANTHER" id="PTHR10430:SF16">
    <property type="entry name" value="PEROXIREDOXIN-5, MITOCHONDRIAL"/>
    <property type="match status" value="1"/>
</dbReference>
<dbReference type="RefSeq" id="WP_140651001.1">
    <property type="nucleotide sequence ID" value="NZ_RCZB01000001.1"/>
</dbReference>
<comment type="function">
    <text evidence="4">Thiol-specific peroxidase that catalyzes the reduction of hydrogen peroxide and organic hydroperoxides to water and alcohols, respectively. Plays a role in cell protection against oxidative stress by detoxifying peroxides.</text>
</comment>
<evidence type="ECO:0000313" key="7">
    <source>
        <dbReference type="Proteomes" id="UP000319486"/>
    </source>
</evidence>
<dbReference type="InterPro" id="IPR013740">
    <property type="entry name" value="Redoxin"/>
</dbReference>
<dbReference type="Pfam" id="PF08534">
    <property type="entry name" value="Redoxin"/>
    <property type="match status" value="1"/>
</dbReference>
<comment type="similarity">
    <text evidence="4">Belongs to the peroxiredoxin family. Prx5 subfamily.</text>
</comment>
<dbReference type="AlphaFoldDB" id="A0A502CAX8"/>
<dbReference type="EC" id="1.11.1.27" evidence="4"/>
<dbReference type="InterPro" id="IPR036249">
    <property type="entry name" value="Thioredoxin-like_sf"/>
</dbReference>
<evidence type="ECO:0000256" key="3">
    <source>
        <dbReference type="PIRSR" id="PIRSR637944-1"/>
    </source>
</evidence>
<accession>A0A502CAX8</accession>
<sequence length="162" mass="17203">MSIQPGDTIPDATIQLIDGDLQPCQTATLFAGRKALLFGVPGAFTPTCSNKHLPGYSAHFAEFQRLGISVMCLAVNDGYVMQAWAASQEVPAGLLMLADGNASFTRALGLELDGSAFGMGLRTRRFALYAENGMARLVQVEAPGELRVSTAEAMLAAISRQH</sequence>
<dbReference type="Gene3D" id="3.40.30.10">
    <property type="entry name" value="Glutaredoxin"/>
    <property type="match status" value="1"/>
</dbReference>
<comment type="catalytic activity">
    <reaction evidence="4">
        <text>a hydroperoxide + 2 glutathione = an alcohol + glutathione disulfide + H2O</text>
        <dbReference type="Rhea" id="RHEA:62632"/>
        <dbReference type="ChEBI" id="CHEBI:15377"/>
        <dbReference type="ChEBI" id="CHEBI:30879"/>
        <dbReference type="ChEBI" id="CHEBI:35924"/>
        <dbReference type="ChEBI" id="CHEBI:57925"/>
        <dbReference type="ChEBI" id="CHEBI:58297"/>
        <dbReference type="EC" id="1.11.1.27"/>
    </reaction>
</comment>
<evidence type="ECO:0000256" key="2">
    <source>
        <dbReference type="ARBA" id="ARBA00023002"/>
    </source>
</evidence>
<reference evidence="6 7" key="1">
    <citation type="journal article" date="2019" name="Environ. Microbiol.">
        <title>Species interactions and distinct microbial communities in high Arctic permafrost affected cryosols are associated with the CH4 and CO2 gas fluxes.</title>
        <authorList>
            <person name="Altshuler I."/>
            <person name="Hamel J."/>
            <person name="Turney S."/>
            <person name="Magnuson E."/>
            <person name="Levesque R."/>
            <person name="Greer C."/>
            <person name="Whyte L.G."/>
        </authorList>
    </citation>
    <scope>NUCLEOTIDE SEQUENCE [LARGE SCALE GENOMIC DNA]</scope>
    <source>
        <strain evidence="6 7">S13Y</strain>
    </source>
</reference>
<dbReference type="InterPro" id="IPR013766">
    <property type="entry name" value="Thioredoxin_domain"/>
</dbReference>
<dbReference type="GO" id="GO:0042744">
    <property type="term" value="P:hydrogen peroxide catabolic process"/>
    <property type="evidence" value="ECO:0007669"/>
    <property type="project" value="TreeGrafter"/>
</dbReference>
<evidence type="ECO:0000256" key="1">
    <source>
        <dbReference type="ARBA" id="ARBA00022559"/>
    </source>
</evidence>
<dbReference type="OrthoDB" id="9800621at2"/>